<dbReference type="SMART" id="SM00825">
    <property type="entry name" value="PKS_KS"/>
    <property type="match status" value="1"/>
</dbReference>
<dbReference type="Pfam" id="PF08242">
    <property type="entry name" value="Methyltransf_12"/>
    <property type="match status" value="1"/>
</dbReference>
<dbReference type="SUPFAM" id="SSF55048">
    <property type="entry name" value="Probable ACP-binding domain of malonyl-CoA ACP transacylase"/>
    <property type="match status" value="1"/>
</dbReference>
<dbReference type="Gene3D" id="3.40.50.150">
    <property type="entry name" value="Vaccinia Virus protein VP39"/>
    <property type="match status" value="1"/>
</dbReference>
<dbReference type="InterPro" id="IPR036291">
    <property type="entry name" value="NAD(P)-bd_dom_sf"/>
</dbReference>
<feature type="active site" description="Proton acceptor; for dehydratase activity" evidence="9">
    <location>
        <position position="964"/>
    </location>
</feature>
<dbReference type="Gene3D" id="3.40.50.720">
    <property type="entry name" value="NAD(P)-binding Rossmann-like Domain"/>
    <property type="match status" value="1"/>
</dbReference>
<evidence type="ECO:0000256" key="3">
    <source>
        <dbReference type="ARBA" id="ARBA00022553"/>
    </source>
</evidence>
<dbReference type="SMART" id="SM00822">
    <property type="entry name" value="PKS_KR"/>
    <property type="match status" value="1"/>
</dbReference>
<dbReference type="Pfam" id="PF02801">
    <property type="entry name" value="Ketoacyl-synt_C"/>
    <property type="match status" value="1"/>
</dbReference>
<dbReference type="InterPro" id="IPR014043">
    <property type="entry name" value="Acyl_transferase_dom"/>
</dbReference>
<dbReference type="InterPro" id="IPR013217">
    <property type="entry name" value="Methyltransf_12"/>
</dbReference>
<dbReference type="CDD" id="cd00833">
    <property type="entry name" value="PKS"/>
    <property type="match status" value="1"/>
</dbReference>
<evidence type="ECO:0000259" key="10">
    <source>
        <dbReference type="PROSITE" id="PS50075"/>
    </source>
</evidence>
<dbReference type="PANTHER" id="PTHR43775">
    <property type="entry name" value="FATTY ACID SYNTHASE"/>
    <property type="match status" value="1"/>
</dbReference>
<dbReference type="SUPFAM" id="SSF50129">
    <property type="entry name" value="GroES-like"/>
    <property type="match status" value="1"/>
</dbReference>
<dbReference type="InterPro" id="IPR001227">
    <property type="entry name" value="Ac_transferase_dom_sf"/>
</dbReference>
<dbReference type="GO" id="GO:0016491">
    <property type="term" value="F:oxidoreductase activity"/>
    <property type="evidence" value="ECO:0007669"/>
    <property type="project" value="UniProtKB-KW"/>
</dbReference>
<dbReference type="InterPro" id="IPR016035">
    <property type="entry name" value="Acyl_Trfase/lysoPLipase"/>
</dbReference>
<evidence type="ECO:0000313" key="13">
    <source>
        <dbReference type="EMBL" id="CAG9986156.1"/>
    </source>
</evidence>
<dbReference type="InterPro" id="IPR016039">
    <property type="entry name" value="Thiolase-like"/>
</dbReference>
<dbReference type="Gene3D" id="1.10.1200.10">
    <property type="entry name" value="ACP-like"/>
    <property type="match status" value="1"/>
</dbReference>
<dbReference type="SMART" id="SM00829">
    <property type="entry name" value="PKS_ER"/>
    <property type="match status" value="1"/>
</dbReference>
<evidence type="ECO:0000256" key="4">
    <source>
        <dbReference type="ARBA" id="ARBA00022679"/>
    </source>
</evidence>
<gene>
    <name evidence="13" type="ORF">CBYS24578_00018431</name>
</gene>
<keyword evidence="8" id="KW-0012">Acyltransferase</keyword>
<dbReference type="SUPFAM" id="SSF53335">
    <property type="entry name" value="S-adenosyl-L-methionine-dependent methyltransferases"/>
    <property type="match status" value="1"/>
</dbReference>
<dbReference type="CDD" id="cd02440">
    <property type="entry name" value="AdoMet_MTases"/>
    <property type="match status" value="1"/>
</dbReference>
<dbReference type="InterPro" id="IPR020806">
    <property type="entry name" value="PKS_PP-bd"/>
</dbReference>
<sequence length="2497" mass="271649">MAQDTPIAIVGLAYRAPGIGRKGLWDYLSEARSAWTKIPGDRFQHDAYFRPGADKAGCLKSEGGHLLSEDIYNFDAAFFNMRAEEAKNADPQHRMLLECALEASENAGYSLLDLAGKNIGSYVALGAMEYANRLFGDVFAATTFSATGIAPCMFANRLSYFFDIHGPSIGAEAACASSAYAIHQACLGVRNGDCDAAFVGGSTLFMAPNSWISLEKTGALSDHGRCYSYDHKASGFGRGEGGACLFIKRLDDAISAGDPIHAVIRSSACNHGGRSEGITMPRRMAHEILLNRVHDAVGLSPDETPVVEGHGTGTAAGDPIEAGAFAAVLGKNRTEANPLYIGSVKSNFGHLEGASGIVGIVKAIYMLKNKVILPTAGFEKINHRIPGKEKIVVAQLPIPWPETEKRRVLVTNFGFGGSNAAVLLEAAPEHVTNGTNGTHINGNGVATPENPLRRLFVFSAKTKQSLTDYLTSFESYLAEVPESSEFVKNLSYTLGQRRSHHAHRAAVIADSVEDLQDKVASAKPIRARDKTVAFVFTGQGAQHAQMASGLRHYKVFSEALDKAEEYLKSMGATWSLNEELSKPAAESRINSAEISQPACTAVQLALVALLTSWGIKPSRVTGHSSGEIGAAYSAGLVNFKTAIALAFFRGQAAAKLISQQAHKGAMLALGVGFDDASALIQKHADGAYATVGAINSPQSVTVSGDESAINKLQQAAEKDGIFNRKLKIELAYHSRHMQAVADSYLDAITPFYEDNTTLVGKEDQLAQFFSSVVGHLVEPEFVDASYWVKNLVQPVKFSDALQSLLTSSESKIATGQVQPNLLVEIGPHSALKGPINQTVDLVRQVSNQGKKMVFNYLPSLVRGSGAEDTLLALASDLYTLGAKIYLGGVNQTDINNAEVLTELPAYCWDHSTHYELRPRMVNEILFPGDPYHPILGRRANTSGSNERTYRQVFTLDELPWIRDHGVAGTVIFPMTGYLSCIIEAARRNAVTKPGAFVIRDFHAVRSLEVQEEQSVDIATKLKPVSMGPGTFSTTAWTFDISTWTEAGGWTIHCYGRIEVEAAEMTSESPTMKDSLALVDTPGLIEHDIAWAYATAGVRGTNYGPTFRNTVKFFEGKGFTVIEQQLRDGIEPNSYGSPAAVDPPTLDGFLQGGGSLQEVEGKRRAQMPNYFSRLRVSNSMPAEDKQKYTIVTRMLNNDNKGGRMQISVAAFAKGADGSLTPVAEWESLSFRAISSAEDDDEFTEIPENWCWELVPRFDFLSQEELMKSLTVGDIGNTALIRGQKLGHVASYYIDQALKATANDDFSGLPPHLARFTKWAAKAVARESYDLSVKPTALLEEVMNEDAQGELLCKIGENLVPILRGEIQPLEIMLKDGLLTRHYEADSSNEHFSKVIGDLVLNVSDLEPNLRILEIGAGTAGTTLHVMNALSRNNEEGAFLNWTFTDISAGFFENARDKLSKWGNKIIYKKLDISQDPVKQGFKLQDYDIVIASNVLHATADMRETMTNVRSLLRPKGMVVLLEANRHPPPTLPFALLPGWWYAIDEYRDQEEGPLLTVENWNRVLVDVGFSGVDTAIQDYPGSPNQMISVLSSTRIGKRDDTPQITICGPFIDEEEVEFAQSVADSISDQFDASVSLKPFAEVDSVDDPFYIFIDSPKHTLLENVTEETFDLLKTMLLRNKGLMWVVPEGGAPESRIIRGLLHTLRLEDQTKHMLLFEDVPLVAQSLPSIVKLAKIMQDPEIFEGEDQDFTWHKNSIHLPRMKQLRDVKEKFAVEQGVSVKTVQKMWQPDSSLELTIEAAGSPDSLYYHRTNVLTEPLGDDEVLIEAEATGLSYRDLNIIFGYIPWAPPGYDGAGKIIKTGSKVSSLQPGDSVFYLSLEKSAFATHSKLPAAHVAKVPAGLSKIDAAGLPMAYSIAILALLRIGRLRKDETVLIHAAAGAVGQACVVLAKHLGARIFATAGTESKRDFLHDTFGIPKEQIFSSRTTQFRDSIMCATKDKGVDVIVNSLSGESMLETWALAASFGRFIDIGKKDAFQNSTLPMRPFDNNVTYSGVDLRELYKHRPEELKEVFADLVTLLNRNIIKPIGPVTLVPASDLQRGLRKLRSGDHMGKIVVTLGKDESVLAESALQPTSVPLKSDATYLITGGTRGIGLSLAYWLIENGAKNIVALGRSGGSGPEVQKLLEKYDGTDVTVRAYACDVGSKTDLLQVVESIKDLPPVKGVIHGALILSDKLLENATYEDWKIVTGPRIQGAWNLNDLLPDLDFFIGLSSFLGDTGNIGQSIYGGTAAFYESFARYRNARGQNTVSIALPVVLDVGYVASNELTDRLKATLGATLRMSDIFAMVKSAIQGQATSPIYTNGKATAFKMALNGQSIEDLPWTYFHPVHIKARLAAGADDQNAAGGSGVDHSASWTSASDPLVGLTEALITKVSAMTMIERSEIEPDAPLASHGLDSLVSVELRNWIRRETSVELALTTITQSASLHALASHVLLQIPKA</sequence>
<evidence type="ECO:0000313" key="14">
    <source>
        <dbReference type="Proteomes" id="UP000754883"/>
    </source>
</evidence>
<dbReference type="Gene3D" id="3.10.129.110">
    <property type="entry name" value="Polyketide synthase dehydratase"/>
    <property type="match status" value="1"/>
</dbReference>
<keyword evidence="3" id="KW-0597">Phosphoprotein</keyword>
<dbReference type="PANTHER" id="PTHR43775:SF29">
    <property type="entry name" value="ASPERFURANONE POLYKETIDE SYNTHASE AFOG-RELATED"/>
    <property type="match status" value="1"/>
</dbReference>
<dbReference type="InterPro" id="IPR036736">
    <property type="entry name" value="ACP-like_sf"/>
</dbReference>
<dbReference type="GO" id="GO:0004312">
    <property type="term" value="F:fatty acid synthase activity"/>
    <property type="evidence" value="ECO:0007669"/>
    <property type="project" value="TreeGrafter"/>
</dbReference>
<dbReference type="PROSITE" id="PS50075">
    <property type="entry name" value="CARRIER"/>
    <property type="match status" value="1"/>
</dbReference>
<evidence type="ECO:0000256" key="2">
    <source>
        <dbReference type="ARBA" id="ARBA00022450"/>
    </source>
</evidence>
<evidence type="ECO:0000256" key="1">
    <source>
        <dbReference type="ARBA" id="ARBA00005179"/>
    </source>
</evidence>
<dbReference type="PROSITE" id="PS00606">
    <property type="entry name" value="KS3_1"/>
    <property type="match status" value="1"/>
</dbReference>
<dbReference type="InterPro" id="IPR020807">
    <property type="entry name" value="PKS_DH"/>
</dbReference>
<dbReference type="Pfam" id="PF08240">
    <property type="entry name" value="ADH_N"/>
    <property type="match status" value="1"/>
</dbReference>
<feature type="domain" description="PKS/mFAS DH" evidence="12">
    <location>
        <begin position="932"/>
        <end position="1238"/>
    </location>
</feature>
<evidence type="ECO:0000259" key="12">
    <source>
        <dbReference type="PROSITE" id="PS52019"/>
    </source>
</evidence>
<protein>
    <recommendedName>
        <fullName evidence="15">Polyketide synthase</fullName>
    </recommendedName>
</protein>
<dbReference type="SUPFAM" id="SSF51735">
    <property type="entry name" value="NAD(P)-binding Rossmann-fold domains"/>
    <property type="match status" value="2"/>
</dbReference>
<dbReference type="InterPro" id="IPR014031">
    <property type="entry name" value="Ketoacyl_synth_C"/>
</dbReference>
<dbReference type="InterPro" id="IPR049551">
    <property type="entry name" value="PKS_DH_C"/>
</dbReference>
<dbReference type="SMART" id="SM00827">
    <property type="entry name" value="PKS_AT"/>
    <property type="match status" value="1"/>
</dbReference>
<feature type="region of interest" description="N-terminal hotdog fold" evidence="9">
    <location>
        <begin position="932"/>
        <end position="1064"/>
    </location>
</feature>
<dbReference type="Pfam" id="PF14765">
    <property type="entry name" value="PS-DH"/>
    <property type="match status" value="1"/>
</dbReference>
<evidence type="ECO:0008006" key="15">
    <source>
        <dbReference type="Google" id="ProtNLM"/>
    </source>
</evidence>
<comment type="caution">
    <text evidence="13">The sequence shown here is derived from an EMBL/GenBank/DDBJ whole genome shotgun (WGS) entry which is preliminary data.</text>
</comment>
<dbReference type="SUPFAM" id="SSF52151">
    <property type="entry name" value="FabD/lysophospholipase-like"/>
    <property type="match status" value="1"/>
</dbReference>
<reference evidence="13" key="1">
    <citation type="submission" date="2021-10" db="EMBL/GenBank/DDBJ databases">
        <authorList>
            <person name="Piombo E."/>
        </authorList>
    </citation>
    <scope>NUCLEOTIDE SEQUENCE</scope>
</reference>
<dbReference type="Pfam" id="PF00107">
    <property type="entry name" value="ADH_zinc_N"/>
    <property type="match status" value="1"/>
</dbReference>
<dbReference type="InterPro" id="IPR014030">
    <property type="entry name" value="Ketoacyl_synth_N"/>
</dbReference>
<evidence type="ECO:0000256" key="9">
    <source>
        <dbReference type="PROSITE-ProRule" id="PRU01363"/>
    </source>
</evidence>
<dbReference type="InterPro" id="IPR009081">
    <property type="entry name" value="PP-bd_ACP"/>
</dbReference>
<dbReference type="InterPro" id="IPR049900">
    <property type="entry name" value="PKS_mFAS_DH"/>
</dbReference>
<dbReference type="InterPro" id="IPR020841">
    <property type="entry name" value="PKS_Beta-ketoAc_synthase_dom"/>
</dbReference>
<dbReference type="Gene3D" id="3.40.366.10">
    <property type="entry name" value="Malonyl-Coenzyme A Acyl Carrier Protein, domain 2"/>
    <property type="match status" value="1"/>
</dbReference>
<keyword evidence="14" id="KW-1185">Reference proteome</keyword>
<dbReference type="InterPro" id="IPR057326">
    <property type="entry name" value="KR_dom"/>
</dbReference>
<name>A0A9N9UAD6_9HYPO</name>
<keyword evidence="7" id="KW-0511">Multifunctional enzyme</keyword>
<dbReference type="InterPro" id="IPR032821">
    <property type="entry name" value="PKS_assoc"/>
</dbReference>
<dbReference type="Pfam" id="PF00698">
    <property type="entry name" value="Acyl_transf_1"/>
    <property type="match status" value="1"/>
</dbReference>
<dbReference type="SUPFAM" id="SSF53901">
    <property type="entry name" value="Thiolase-like"/>
    <property type="match status" value="1"/>
</dbReference>
<dbReference type="PROSITE" id="PS52019">
    <property type="entry name" value="PKS_MFAS_DH"/>
    <property type="match status" value="1"/>
</dbReference>
<dbReference type="GO" id="GO:0044550">
    <property type="term" value="P:secondary metabolite biosynthetic process"/>
    <property type="evidence" value="ECO:0007669"/>
    <property type="project" value="UniProtKB-ARBA"/>
</dbReference>
<dbReference type="Gene3D" id="3.90.180.10">
    <property type="entry name" value="Medium-chain alcohol dehydrogenases, catalytic domain"/>
    <property type="match status" value="1"/>
</dbReference>
<feature type="domain" description="Ketosynthase family 3 (KS3)" evidence="11">
    <location>
        <begin position="4"/>
        <end position="426"/>
    </location>
</feature>
<dbReference type="SUPFAM" id="SSF47336">
    <property type="entry name" value="ACP-like"/>
    <property type="match status" value="1"/>
</dbReference>
<keyword evidence="5" id="KW-0521">NADP</keyword>
<dbReference type="InterPro" id="IPR016036">
    <property type="entry name" value="Malonyl_transacylase_ACP-bd"/>
</dbReference>
<dbReference type="FunFam" id="3.40.50.720:FF:000209">
    <property type="entry name" value="Polyketide synthase Pks12"/>
    <property type="match status" value="1"/>
</dbReference>
<dbReference type="SMART" id="SM01294">
    <property type="entry name" value="PKS_PP_betabranch"/>
    <property type="match status" value="1"/>
</dbReference>
<dbReference type="GO" id="GO:0006633">
    <property type="term" value="P:fatty acid biosynthetic process"/>
    <property type="evidence" value="ECO:0007669"/>
    <property type="project" value="InterPro"/>
</dbReference>
<accession>A0A9N9UAD6</accession>
<dbReference type="InterPro" id="IPR029063">
    <property type="entry name" value="SAM-dependent_MTases_sf"/>
</dbReference>
<dbReference type="GO" id="GO:0004315">
    <property type="term" value="F:3-oxoacyl-[acyl-carrier-protein] synthase activity"/>
    <property type="evidence" value="ECO:0007669"/>
    <property type="project" value="InterPro"/>
</dbReference>
<dbReference type="InterPro" id="IPR013149">
    <property type="entry name" value="ADH-like_C"/>
</dbReference>
<dbReference type="SMART" id="SM00826">
    <property type="entry name" value="PKS_DH"/>
    <property type="match status" value="1"/>
</dbReference>
<dbReference type="InterPro" id="IPR018201">
    <property type="entry name" value="Ketoacyl_synth_AS"/>
</dbReference>
<evidence type="ECO:0000256" key="8">
    <source>
        <dbReference type="ARBA" id="ARBA00023315"/>
    </source>
</evidence>
<dbReference type="Pfam" id="PF16197">
    <property type="entry name" value="KAsynt_C_assoc"/>
    <property type="match status" value="1"/>
</dbReference>
<evidence type="ECO:0000256" key="6">
    <source>
        <dbReference type="ARBA" id="ARBA00023002"/>
    </source>
</evidence>
<dbReference type="Pfam" id="PF00550">
    <property type="entry name" value="PP-binding"/>
    <property type="match status" value="1"/>
</dbReference>
<dbReference type="Pfam" id="PF21089">
    <property type="entry name" value="PKS_DH_N"/>
    <property type="match status" value="1"/>
</dbReference>
<dbReference type="GO" id="GO:0031177">
    <property type="term" value="F:phosphopantetheine binding"/>
    <property type="evidence" value="ECO:0007669"/>
    <property type="project" value="InterPro"/>
</dbReference>
<proteinExistence type="predicted"/>
<dbReference type="Pfam" id="PF00109">
    <property type="entry name" value="ketoacyl-synt"/>
    <property type="match status" value="1"/>
</dbReference>
<dbReference type="CDD" id="cd05195">
    <property type="entry name" value="enoyl_red"/>
    <property type="match status" value="1"/>
</dbReference>
<feature type="domain" description="Carrier" evidence="10">
    <location>
        <begin position="2417"/>
        <end position="2494"/>
    </location>
</feature>
<feature type="region of interest" description="C-terminal hotdog fold" evidence="9">
    <location>
        <begin position="1082"/>
        <end position="1238"/>
    </location>
</feature>
<dbReference type="InterPro" id="IPR013154">
    <property type="entry name" value="ADH-like_N"/>
</dbReference>
<comment type="pathway">
    <text evidence="1">Secondary metabolite biosynthesis.</text>
</comment>
<dbReference type="InterPro" id="IPR020843">
    <property type="entry name" value="ER"/>
</dbReference>
<dbReference type="GO" id="GO:1901336">
    <property type="term" value="P:lactone biosynthetic process"/>
    <property type="evidence" value="ECO:0007669"/>
    <property type="project" value="UniProtKB-ARBA"/>
</dbReference>
<dbReference type="Proteomes" id="UP000754883">
    <property type="component" value="Unassembled WGS sequence"/>
</dbReference>
<dbReference type="InterPro" id="IPR013968">
    <property type="entry name" value="PKS_KR"/>
</dbReference>
<evidence type="ECO:0000256" key="7">
    <source>
        <dbReference type="ARBA" id="ARBA00023268"/>
    </source>
</evidence>
<dbReference type="InterPro" id="IPR011032">
    <property type="entry name" value="GroES-like_sf"/>
</dbReference>
<evidence type="ECO:0000259" key="11">
    <source>
        <dbReference type="PROSITE" id="PS52004"/>
    </source>
</evidence>
<evidence type="ECO:0000256" key="5">
    <source>
        <dbReference type="ARBA" id="ARBA00022857"/>
    </source>
</evidence>
<keyword evidence="6" id="KW-0560">Oxidoreductase</keyword>
<dbReference type="EMBL" id="CABFNO020001403">
    <property type="protein sequence ID" value="CAG9986156.1"/>
    <property type="molecule type" value="Genomic_DNA"/>
</dbReference>
<dbReference type="InterPro" id="IPR050091">
    <property type="entry name" value="PKS_NRPS_Biosynth_Enz"/>
</dbReference>
<dbReference type="InterPro" id="IPR049552">
    <property type="entry name" value="PKS_DH_N"/>
</dbReference>
<dbReference type="SMART" id="SM00823">
    <property type="entry name" value="PKS_PP"/>
    <property type="match status" value="1"/>
</dbReference>
<keyword evidence="4" id="KW-0808">Transferase</keyword>
<keyword evidence="2" id="KW-0596">Phosphopantetheine</keyword>
<dbReference type="Pfam" id="PF08659">
    <property type="entry name" value="KR"/>
    <property type="match status" value="1"/>
</dbReference>
<dbReference type="Gene3D" id="3.40.47.10">
    <property type="match status" value="1"/>
</dbReference>
<organism evidence="13 14">
    <name type="scientific">Clonostachys byssicola</name>
    <dbReference type="NCBI Taxonomy" id="160290"/>
    <lineage>
        <taxon>Eukaryota</taxon>
        <taxon>Fungi</taxon>
        <taxon>Dikarya</taxon>
        <taxon>Ascomycota</taxon>
        <taxon>Pezizomycotina</taxon>
        <taxon>Sordariomycetes</taxon>
        <taxon>Hypocreomycetidae</taxon>
        <taxon>Hypocreales</taxon>
        <taxon>Bionectriaceae</taxon>
        <taxon>Clonostachys</taxon>
    </lineage>
</organism>
<dbReference type="OrthoDB" id="329835at2759"/>
<dbReference type="PROSITE" id="PS52004">
    <property type="entry name" value="KS3_2"/>
    <property type="match status" value="1"/>
</dbReference>
<dbReference type="InterPro" id="IPR042104">
    <property type="entry name" value="PKS_dehydratase_sf"/>
</dbReference>
<feature type="active site" description="Proton donor; for dehydratase activity" evidence="9">
    <location>
        <position position="1146"/>
    </location>
</feature>